<sequence length="252" mass="28638">MNTIRTLLGTSPTAGNNSSNPATCPSSKRKVDHAYPYSSESETDDDVVADEDTAKQEQGPSSTFAWTGLRSLNRDLKVTRRINALNEWASSSSSRIRRTVGPFLEDVGDRYKRVRMQVEIERSKHERRDEYKCGVAMDLDLDSTNGHMDIDIAAEVEGDTDDLRYSLHGKDKEKEEKDYQNILIPECQNTQLGYRSTRCTGYSTICEKRCVHHLCEVCKSEFQSGVNGMMVEQAGDTDIRRGYDFVREREAW</sequence>
<accession>A0A1B9FV26</accession>
<dbReference type="RefSeq" id="XP_019043696.1">
    <property type="nucleotide sequence ID" value="XM_019194860.1"/>
</dbReference>
<name>A0A1B9FV26_9TREE</name>
<dbReference type="AlphaFoldDB" id="A0A1B9FV26"/>
<feature type="compositionally biased region" description="Polar residues" evidence="1">
    <location>
        <begin position="1"/>
        <end position="26"/>
    </location>
</feature>
<evidence type="ECO:0000313" key="3">
    <source>
        <dbReference type="EMBL" id="WVW87074.1"/>
    </source>
</evidence>
<keyword evidence="4" id="KW-1185">Reference proteome</keyword>
<dbReference type="VEuPathDB" id="FungiDB:I302_08277"/>
<dbReference type="OrthoDB" id="10616055at2759"/>
<reference evidence="2" key="1">
    <citation type="submission" date="2013-07" db="EMBL/GenBank/DDBJ databases">
        <title>The Genome Sequence of Cryptococcus bestiolae CBS10118.</title>
        <authorList>
            <consortium name="The Broad Institute Genome Sequencing Platform"/>
            <person name="Cuomo C."/>
            <person name="Litvintseva A."/>
            <person name="Chen Y."/>
            <person name="Heitman J."/>
            <person name="Sun S."/>
            <person name="Springer D."/>
            <person name="Dromer F."/>
            <person name="Young S.K."/>
            <person name="Zeng Q."/>
            <person name="Gargeya S."/>
            <person name="Fitzgerald M."/>
            <person name="Abouelleil A."/>
            <person name="Alvarado L."/>
            <person name="Berlin A.M."/>
            <person name="Chapman S.B."/>
            <person name="Dewar J."/>
            <person name="Goldberg J."/>
            <person name="Griggs A."/>
            <person name="Gujja S."/>
            <person name="Hansen M."/>
            <person name="Howarth C."/>
            <person name="Imamovic A."/>
            <person name="Larimer J."/>
            <person name="McCowan C."/>
            <person name="Murphy C."/>
            <person name="Pearson M."/>
            <person name="Priest M."/>
            <person name="Roberts A."/>
            <person name="Saif S."/>
            <person name="Shea T."/>
            <person name="Sykes S."/>
            <person name="Wortman J."/>
            <person name="Nusbaum C."/>
            <person name="Birren B."/>
        </authorList>
    </citation>
    <scope>NUCLEOTIDE SEQUENCE [LARGE SCALE GENOMIC DNA]</scope>
    <source>
        <strain evidence="2">CBS 10118</strain>
    </source>
</reference>
<reference evidence="3" key="2">
    <citation type="submission" date="2013-07" db="EMBL/GenBank/DDBJ databases">
        <authorList>
            <consortium name="The Broad Institute Genome Sequencing Platform"/>
            <person name="Cuomo C."/>
            <person name="Litvintseva A."/>
            <person name="Chen Y."/>
            <person name="Heitman J."/>
            <person name="Sun S."/>
            <person name="Springer D."/>
            <person name="Dromer F."/>
            <person name="Young S.K."/>
            <person name="Zeng Q."/>
            <person name="Gargeya S."/>
            <person name="Fitzgerald M."/>
            <person name="Abouelleil A."/>
            <person name="Alvarado L."/>
            <person name="Berlin A.M."/>
            <person name="Chapman S.B."/>
            <person name="Dewar J."/>
            <person name="Goldberg J."/>
            <person name="Griggs A."/>
            <person name="Gujja S."/>
            <person name="Hansen M."/>
            <person name="Howarth C."/>
            <person name="Imamovic A."/>
            <person name="Larimer J."/>
            <person name="McCowan C."/>
            <person name="Murphy C."/>
            <person name="Pearson M."/>
            <person name="Priest M."/>
            <person name="Roberts A."/>
            <person name="Saif S."/>
            <person name="Shea T."/>
            <person name="Sykes S."/>
            <person name="Wortman J."/>
            <person name="Nusbaum C."/>
            <person name="Birren B."/>
        </authorList>
    </citation>
    <scope>NUCLEOTIDE SEQUENCE</scope>
    <source>
        <strain evidence="3">CBS 10118</strain>
    </source>
</reference>
<evidence type="ECO:0000313" key="2">
    <source>
        <dbReference type="EMBL" id="OCF22626.1"/>
    </source>
</evidence>
<gene>
    <name evidence="2" type="ORF">I302_08277</name>
    <name evidence="3" type="ORF">I302_109131</name>
</gene>
<feature type="region of interest" description="Disordered" evidence="1">
    <location>
        <begin position="1"/>
        <end position="61"/>
    </location>
</feature>
<dbReference type="GeneID" id="30212676"/>
<dbReference type="EMBL" id="KI894025">
    <property type="protein sequence ID" value="OCF22626.1"/>
    <property type="molecule type" value="Genomic_DNA"/>
</dbReference>
<dbReference type="Proteomes" id="UP000092730">
    <property type="component" value="Chromosome 8"/>
</dbReference>
<protein>
    <submittedName>
        <fullName evidence="2">Uncharacterized protein</fullName>
    </submittedName>
</protein>
<evidence type="ECO:0000313" key="4">
    <source>
        <dbReference type="Proteomes" id="UP000092730"/>
    </source>
</evidence>
<dbReference type="KEGG" id="kbi:30212676"/>
<feature type="compositionally biased region" description="Acidic residues" evidence="1">
    <location>
        <begin position="41"/>
        <end position="51"/>
    </location>
</feature>
<dbReference type="EMBL" id="CP144548">
    <property type="protein sequence ID" value="WVW87074.1"/>
    <property type="molecule type" value="Genomic_DNA"/>
</dbReference>
<evidence type="ECO:0000256" key="1">
    <source>
        <dbReference type="SAM" id="MobiDB-lite"/>
    </source>
</evidence>
<reference evidence="2" key="3">
    <citation type="submission" date="2014-01" db="EMBL/GenBank/DDBJ databases">
        <title>Evolution of pathogenesis and genome organization in the Tremellales.</title>
        <authorList>
            <person name="Cuomo C."/>
            <person name="Litvintseva A."/>
            <person name="Heitman J."/>
            <person name="Chen Y."/>
            <person name="Sun S."/>
            <person name="Springer D."/>
            <person name="Dromer F."/>
            <person name="Young S."/>
            <person name="Zeng Q."/>
            <person name="Chapman S."/>
            <person name="Gujja S."/>
            <person name="Saif S."/>
            <person name="Birren B."/>
        </authorList>
    </citation>
    <scope>NUCLEOTIDE SEQUENCE</scope>
    <source>
        <strain evidence="2">CBS 10118</strain>
    </source>
</reference>
<reference evidence="3" key="4">
    <citation type="submission" date="2024-02" db="EMBL/GenBank/DDBJ databases">
        <title>Comparative genomics of Cryptococcus and Kwoniella reveals pathogenesis evolution and contrasting modes of karyotype evolution via chromosome fusion or intercentromeric recombination.</title>
        <authorList>
            <person name="Coelho M.A."/>
            <person name="David-Palma M."/>
            <person name="Shea T."/>
            <person name="Bowers K."/>
            <person name="McGinley-Smith S."/>
            <person name="Mohammad A.W."/>
            <person name="Gnirke A."/>
            <person name="Yurkov A.M."/>
            <person name="Nowrousian M."/>
            <person name="Sun S."/>
            <person name="Cuomo C.A."/>
            <person name="Heitman J."/>
        </authorList>
    </citation>
    <scope>NUCLEOTIDE SEQUENCE</scope>
    <source>
        <strain evidence="3">CBS 10118</strain>
    </source>
</reference>
<organism evidence="2">
    <name type="scientific">Kwoniella bestiolae CBS 10118</name>
    <dbReference type="NCBI Taxonomy" id="1296100"/>
    <lineage>
        <taxon>Eukaryota</taxon>
        <taxon>Fungi</taxon>
        <taxon>Dikarya</taxon>
        <taxon>Basidiomycota</taxon>
        <taxon>Agaricomycotina</taxon>
        <taxon>Tremellomycetes</taxon>
        <taxon>Tremellales</taxon>
        <taxon>Cryptococcaceae</taxon>
        <taxon>Kwoniella</taxon>
    </lineage>
</organism>
<proteinExistence type="predicted"/>